<sequence>MTMLVLEYAEKHDWSEHPFALPGDKFSWIGFVSVVGVTATGEIVLMNHYSNPFYVFYFHPGRNTVRRLEVQGFEHHGGGSRVYAFVDHVDDLTFSMKSWQLPQDIPRRFYIPEIYPQLVKIVFLDDDVVVQKDLTSLFSFDLHGDVIGAVGTCLEAFHRYYKYLNFSDPLISSKFDPQACGWASCMNVFDLIAWRNANVTARYHYWHEQNRGRTLRKLGTIPPGRAKYQYHT</sequence>
<dbReference type="PANTHER" id="PTHR32116">
    <property type="entry name" value="GALACTURONOSYLTRANSFERASE 4-RELATED"/>
    <property type="match status" value="1"/>
</dbReference>
<name>A0A816V4B3_BRANA</name>
<dbReference type="InterPro" id="IPR002495">
    <property type="entry name" value="Glyco_trans_8"/>
</dbReference>
<keyword evidence="3 5" id="KW-0328">Glycosyltransferase</keyword>
<evidence type="ECO:0000256" key="3">
    <source>
        <dbReference type="ARBA" id="ARBA00022676"/>
    </source>
</evidence>
<dbReference type="InterPro" id="IPR029993">
    <property type="entry name" value="GAUT"/>
</dbReference>
<keyword evidence="4" id="KW-0808">Transferase</keyword>
<dbReference type="GO" id="GO:0000139">
    <property type="term" value="C:Golgi membrane"/>
    <property type="evidence" value="ECO:0007669"/>
    <property type="project" value="UniProtKB-SubCell"/>
</dbReference>
<dbReference type="InterPro" id="IPR029044">
    <property type="entry name" value="Nucleotide-diphossugar_trans"/>
</dbReference>
<proteinExistence type="inferred from homology"/>
<evidence type="ECO:0000256" key="5">
    <source>
        <dbReference type="RuleBase" id="RU362027"/>
    </source>
</evidence>
<dbReference type="EC" id="2.4.1.-" evidence="5"/>
<protein>
    <recommendedName>
        <fullName evidence="5">Hexosyltransferase</fullName>
        <ecNumber evidence="5">2.4.1.-</ecNumber>
    </recommendedName>
</protein>
<evidence type="ECO:0000313" key="7">
    <source>
        <dbReference type="EMBL" id="CAF2109319.1"/>
    </source>
</evidence>
<dbReference type="AlphaFoldDB" id="A0A816V4B3"/>
<dbReference type="Proteomes" id="UP001295469">
    <property type="component" value="Chromosome C08"/>
</dbReference>
<evidence type="ECO:0000256" key="1">
    <source>
        <dbReference type="ARBA" id="ARBA00004877"/>
    </source>
</evidence>
<evidence type="ECO:0000256" key="4">
    <source>
        <dbReference type="ARBA" id="ARBA00022679"/>
    </source>
</evidence>
<dbReference type="Pfam" id="PF01501">
    <property type="entry name" value="Glyco_transf_8"/>
    <property type="match status" value="1"/>
</dbReference>
<accession>A0A816V4B3</accession>
<dbReference type="Gene3D" id="3.90.550.10">
    <property type="entry name" value="Spore Coat Polysaccharide Biosynthesis Protein SpsA, Chain A"/>
    <property type="match status" value="1"/>
</dbReference>
<organism evidence="7">
    <name type="scientific">Brassica napus</name>
    <name type="common">Rape</name>
    <dbReference type="NCBI Taxonomy" id="3708"/>
    <lineage>
        <taxon>Eukaryota</taxon>
        <taxon>Viridiplantae</taxon>
        <taxon>Streptophyta</taxon>
        <taxon>Embryophyta</taxon>
        <taxon>Tracheophyta</taxon>
        <taxon>Spermatophyta</taxon>
        <taxon>Magnoliopsida</taxon>
        <taxon>eudicotyledons</taxon>
        <taxon>Gunneridae</taxon>
        <taxon>Pentapetalae</taxon>
        <taxon>rosids</taxon>
        <taxon>malvids</taxon>
        <taxon>Brassicales</taxon>
        <taxon>Brassicaceae</taxon>
        <taxon>Brassiceae</taxon>
        <taxon>Brassica</taxon>
    </lineage>
</organism>
<comment type="similarity">
    <text evidence="2 5">Belongs to the glycosyltransferase 8 family.</text>
</comment>
<dbReference type="GO" id="GO:0071555">
    <property type="term" value="P:cell wall organization"/>
    <property type="evidence" value="ECO:0007669"/>
    <property type="project" value="UniProtKB-KW"/>
</dbReference>
<feature type="domain" description="F-box associated beta-propeller type 3" evidence="6">
    <location>
        <begin position="2"/>
        <end position="89"/>
    </location>
</feature>
<dbReference type="Gramene" id="CDX83834">
    <property type="protein sequence ID" value="CDX83834"/>
    <property type="gene ID" value="GSBRNA2T00139593001"/>
</dbReference>
<dbReference type="InterPro" id="IPR013187">
    <property type="entry name" value="F-box-assoc_dom_typ3"/>
</dbReference>
<reference evidence="7" key="1">
    <citation type="submission" date="2021-01" db="EMBL/GenBank/DDBJ databases">
        <authorList>
            <consortium name="Genoscope - CEA"/>
            <person name="William W."/>
        </authorList>
    </citation>
    <scope>NUCLEOTIDE SEQUENCE</scope>
</reference>
<evidence type="ECO:0000259" key="6">
    <source>
        <dbReference type="Pfam" id="PF08268"/>
    </source>
</evidence>
<dbReference type="Pfam" id="PF08268">
    <property type="entry name" value="FBA_3"/>
    <property type="match status" value="1"/>
</dbReference>
<dbReference type="GO" id="GO:0045489">
    <property type="term" value="P:pectin biosynthetic process"/>
    <property type="evidence" value="ECO:0007669"/>
    <property type="project" value="UniProtKB-UniPathway"/>
</dbReference>
<evidence type="ECO:0000256" key="2">
    <source>
        <dbReference type="ARBA" id="ARBA00006351"/>
    </source>
</evidence>
<comment type="pathway">
    <text evidence="1 5">Glycan metabolism; pectin biosynthesis.</text>
</comment>
<dbReference type="SUPFAM" id="SSF53448">
    <property type="entry name" value="Nucleotide-diphospho-sugar transferases"/>
    <property type="match status" value="1"/>
</dbReference>
<dbReference type="PANTHER" id="PTHR32116:SF20">
    <property type="entry name" value="HEXOSYLTRANSFERASE GAUT11"/>
    <property type="match status" value="1"/>
</dbReference>
<gene>
    <name evidence="7" type="ORF">DARMORV10_C08P18730.1</name>
</gene>
<keyword evidence="5" id="KW-0333">Golgi apparatus</keyword>
<dbReference type="OMA" id="RYHYWHE"/>
<comment type="subcellular location">
    <subcellularLocation>
        <location evidence="5">Golgi apparatus membrane</location>
        <topology evidence="5">Single-pass type II membrane protein</topology>
    </subcellularLocation>
</comment>
<dbReference type="EMBL" id="HG994372">
    <property type="protein sequence ID" value="CAF2109319.1"/>
    <property type="molecule type" value="Genomic_DNA"/>
</dbReference>
<keyword evidence="5" id="KW-0961">Cell wall biogenesis/degradation</keyword>
<dbReference type="GO" id="GO:0047262">
    <property type="term" value="F:polygalacturonate 4-alpha-galacturonosyltransferase activity"/>
    <property type="evidence" value="ECO:0007669"/>
    <property type="project" value="InterPro"/>
</dbReference>
<dbReference type="UniPathway" id="UPA00845"/>